<evidence type="ECO:0000313" key="2">
    <source>
        <dbReference type="EMBL" id="QJA52858.1"/>
    </source>
</evidence>
<protein>
    <submittedName>
        <fullName evidence="2">Uncharacterized protein</fullName>
    </submittedName>
</protein>
<name>A0A6H1ZZC3_9ZZZZ</name>
<organism evidence="2">
    <name type="scientific">viral metagenome</name>
    <dbReference type="NCBI Taxonomy" id="1070528"/>
    <lineage>
        <taxon>unclassified sequences</taxon>
        <taxon>metagenomes</taxon>
        <taxon>organismal metagenomes</taxon>
    </lineage>
</organism>
<dbReference type="AlphaFoldDB" id="A0A6H1ZZC3"/>
<proteinExistence type="predicted"/>
<dbReference type="EMBL" id="MT145008">
    <property type="protein sequence ID" value="QJI02513.1"/>
    <property type="molecule type" value="Genomic_DNA"/>
</dbReference>
<gene>
    <name evidence="2" type="ORF">TM448A03054_0003</name>
    <name evidence="3" type="ORF">TM448B03300_0002</name>
</gene>
<sequence length="187" mass="21369">MKTFRSEVFNGRKVISSSDSTYVLHEVINSVLDRYGDWRVWEGVLRVDTREHLRRPEVVIDADDQWHYWLGESGDRIKLILPPEKKSERTVDLFAALRCPALDAWCDAHPPEEKGLVWSLTKDGADRLIAEARARADRYEAALREVVAALDRTPPILDCQFLSAWTEGASARAKRAIREARRALKDG</sequence>
<feature type="coiled-coil region" evidence="1">
    <location>
        <begin position="122"/>
        <end position="149"/>
    </location>
</feature>
<reference evidence="2" key="1">
    <citation type="submission" date="2020-03" db="EMBL/GenBank/DDBJ databases">
        <title>The deep terrestrial virosphere.</title>
        <authorList>
            <person name="Holmfeldt K."/>
            <person name="Nilsson E."/>
            <person name="Simone D."/>
            <person name="Lopez-Fernandez M."/>
            <person name="Wu X."/>
            <person name="de Brujin I."/>
            <person name="Lundin D."/>
            <person name="Andersson A."/>
            <person name="Bertilsson S."/>
            <person name="Dopson M."/>
        </authorList>
    </citation>
    <scope>NUCLEOTIDE SEQUENCE</scope>
    <source>
        <strain evidence="2">TM448A03054</strain>
        <strain evidence="3">TM448B03300</strain>
    </source>
</reference>
<accession>A0A6H1ZZC3</accession>
<evidence type="ECO:0000313" key="3">
    <source>
        <dbReference type="EMBL" id="QJI02513.1"/>
    </source>
</evidence>
<keyword evidence="1" id="KW-0175">Coiled coil</keyword>
<dbReference type="EMBL" id="MT144374">
    <property type="protein sequence ID" value="QJA52858.1"/>
    <property type="molecule type" value="Genomic_DNA"/>
</dbReference>
<evidence type="ECO:0000256" key="1">
    <source>
        <dbReference type="SAM" id="Coils"/>
    </source>
</evidence>